<gene>
    <name evidence="1" type="ORF">PFISCL1PPCAC_22911</name>
</gene>
<name>A0AAV5WPC4_9BILA</name>
<dbReference type="Proteomes" id="UP001432322">
    <property type="component" value="Unassembled WGS sequence"/>
</dbReference>
<organism evidence="1 2">
    <name type="scientific">Pristionchus fissidentatus</name>
    <dbReference type="NCBI Taxonomy" id="1538716"/>
    <lineage>
        <taxon>Eukaryota</taxon>
        <taxon>Metazoa</taxon>
        <taxon>Ecdysozoa</taxon>
        <taxon>Nematoda</taxon>
        <taxon>Chromadorea</taxon>
        <taxon>Rhabditida</taxon>
        <taxon>Rhabditina</taxon>
        <taxon>Diplogasteromorpha</taxon>
        <taxon>Diplogasteroidea</taxon>
        <taxon>Neodiplogasteridae</taxon>
        <taxon>Pristionchus</taxon>
    </lineage>
</organism>
<keyword evidence="2" id="KW-1185">Reference proteome</keyword>
<dbReference type="EMBL" id="BTSY01000006">
    <property type="protein sequence ID" value="GMT31614.1"/>
    <property type="molecule type" value="Genomic_DNA"/>
</dbReference>
<evidence type="ECO:0000313" key="1">
    <source>
        <dbReference type="EMBL" id="GMT31614.1"/>
    </source>
</evidence>
<protein>
    <submittedName>
        <fullName evidence="1">Uncharacterized protein</fullName>
    </submittedName>
</protein>
<proteinExistence type="predicted"/>
<dbReference type="AlphaFoldDB" id="A0AAV5WPC4"/>
<evidence type="ECO:0000313" key="2">
    <source>
        <dbReference type="Proteomes" id="UP001432322"/>
    </source>
</evidence>
<accession>A0AAV5WPC4</accession>
<sequence>MEGDTTAPLGNVHIKSTAVHVGHSLNGERLAGRETLPGQAILVGNRVVLSSPVYLGDAHVSLNREVRDLRQRQAMRELCQLLLLIGTARSLLLSPRALEESVEDDLSLVVSHTNVEGYVVIVASGSGVTEVDRESEGYGRSESMVV</sequence>
<comment type="caution">
    <text evidence="1">The sequence shown here is derived from an EMBL/GenBank/DDBJ whole genome shotgun (WGS) entry which is preliminary data.</text>
</comment>
<reference evidence="1" key="1">
    <citation type="submission" date="2023-10" db="EMBL/GenBank/DDBJ databases">
        <title>Genome assembly of Pristionchus species.</title>
        <authorList>
            <person name="Yoshida K."/>
            <person name="Sommer R.J."/>
        </authorList>
    </citation>
    <scope>NUCLEOTIDE SEQUENCE</scope>
    <source>
        <strain evidence="1">RS5133</strain>
    </source>
</reference>